<comment type="similarity">
    <text evidence="7">Belongs to the TonB-dependent receptor family.</text>
</comment>
<dbReference type="InterPro" id="IPR023996">
    <property type="entry name" value="TonB-dep_OMP_SusC/RagA"/>
</dbReference>
<dbReference type="RefSeq" id="WP_022159739.1">
    <property type="nucleotide sequence ID" value="NZ_JADMUD010000020.1"/>
</dbReference>
<dbReference type="Pfam" id="PF07715">
    <property type="entry name" value="Plug"/>
    <property type="match status" value="1"/>
</dbReference>
<dbReference type="GO" id="GO:0009279">
    <property type="term" value="C:cell outer membrane"/>
    <property type="evidence" value="ECO:0007669"/>
    <property type="project" value="UniProtKB-SubCell"/>
</dbReference>
<keyword evidence="5 7" id="KW-0472">Membrane</keyword>
<evidence type="ECO:0000256" key="4">
    <source>
        <dbReference type="ARBA" id="ARBA00022692"/>
    </source>
</evidence>
<dbReference type="InterPro" id="IPR036942">
    <property type="entry name" value="Beta-barrel_TonB_sf"/>
</dbReference>
<keyword evidence="4 7" id="KW-0812">Transmembrane</keyword>
<evidence type="ECO:0000256" key="3">
    <source>
        <dbReference type="ARBA" id="ARBA00022452"/>
    </source>
</evidence>
<dbReference type="AlphaFoldDB" id="A0A412TP55"/>
<gene>
    <name evidence="9" type="ORF">DWW57_11870</name>
</gene>
<evidence type="ECO:0000256" key="6">
    <source>
        <dbReference type="ARBA" id="ARBA00023237"/>
    </source>
</evidence>
<keyword evidence="2 7" id="KW-0813">Transport</keyword>
<evidence type="ECO:0000256" key="2">
    <source>
        <dbReference type="ARBA" id="ARBA00022448"/>
    </source>
</evidence>
<dbReference type="SUPFAM" id="SSF56935">
    <property type="entry name" value="Porins"/>
    <property type="match status" value="1"/>
</dbReference>
<feature type="domain" description="TonB-dependent receptor plug" evidence="8">
    <location>
        <begin position="224"/>
        <end position="350"/>
    </location>
</feature>
<dbReference type="PROSITE" id="PS52016">
    <property type="entry name" value="TONB_DEPENDENT_REC_3"/>
    <property type="match status" value="1"/>
</dbReference>
<dbReference type="InterPro" id="IPR008969">
    <property type="entry name" value="CarboxyPept-like_regulatory"/>
</dbReference>
<dbReference type="InterPro" id="IPR039426">
    <property type="entry name" value="TonB-dep_rcpt-like"/>
</dbReference>
<dbReference type="Gene3D" id="2.40.170.20">
    <property type="entry name" value="TonB-dependent receptor, beta-barrel domain"/>
    <property type="match status" value="1"/>
</dbReference>
<evidence type="ECO:0000256" key="1">
    <source>
        <dbReference type="ARBA" id="ARBA00004571"/>
    </source>
</evidence>
<dbReference type="NCBIfam" id="TIGR04056">
    <property type="entry name" value="OMP_RagA_SusC"/>
    <property type="match status" value="1"/>
</dbReference>
<dbReference type="InterPro" id="IPR037066">
    <property type="entry name" value="Plug_dom_sf"/>
</dbReference>
<comment type="caution">
    <text evidence="9">The sequence shown here is derived from an EMBL/GenBank/DDBJ whole genome shotgun (WGS) entry which is preliminary data.</text>
</comment>
<name>A0A412TP55_9BACT</name>
<keyword evidence="6 7" id="KW-0998">Cell outer membrane</keyword>
<evidence type="ECO:0000256" key="7">
    <source>
        <dbReference type="PROSITE-ProRule" id="PRU01360"/>
    </source>
</evidence>
<dbReference type="Proteomes" id="UP000284243">
    <property type="component" value="Unassembled WGS sequence"/>
</dbReference>
<reference evidence="9 10" key="1">
    <citation type="submission" date="2018-08" db="EMBL/GenBank/DDBJ databases">
        <title>A genome reference for cultivated species of the human gut microbiota.</title>
        <authorList>
            <person name="Zou Y."/>
            <person name="Xue W."/>
            <person name="Luo G."/>
        </authorList>
    </citation>
    <scope>NUCLEOTIDE SEQUENCE [LARGE SCALE GENOMIC DNA]</scope>
    <source>
        <strain evidence="9 10">AF16-14</strain>
    </source>
</reference>
<dbReference type="SUPFAM" id="SSF49464">
    <property type="entry name" value="Carboxypeptidase regulatory domain-like"/>
    <property type="match status" value="1"/>
</dbReference>
<accession>A0A412TP55</accession>
<evidence type="ECO:0000313" key="10">
    <source>
        <dbReference type="Proteomes" id="UP000284243"/>
    </source>
</evidence>
<dbReference type="Gene3D" id="2.60.40.1120">
    <property type="entry name" value="Carboxypeptidase-like, regulatory domain"/>
    <property type="match status" value="1"/>
</dbReference>
<organism evidence="9 10">
    <name type="scientific">Odoribacter splanchnicus</name>
    <dbReference type="NCBI Taxonomy" id="28118"/>
    <lineage>
        <taxon>Bacteria</taxon>
        <taxon>Pseudomonadati</taxon>
        <taxon>Bacteroidota</taxon>
        <taxon>Bacteroidia</taxon>
        <taxon>Bacteroidales</taxon>
        <taxon>Odoribacteraceae</taxon>
        <taxon>Odoribacter</taxon>
    </lineage>
</organism>
<dbReference type="Pfam" id="PF13715">
    <property type="entry name" value="CarbopepD_reg_2"/>
    <property type="match status" value="1"/>
</dbReference>
<keyword evidence="3 7" id="KW-1134">Transmembrane beta strand</keyword>
<proteinExistence type="inferred from homology"/>
<evidence type="ECO:0000313" key="9">
    <source>
        <dbReference type="EMBL" id="RGU55608.1"/>
    </source>
</evidence>
<evidence type="ECO:0000259" key="8">
    <source>
        <dbReference type="Pfam" id="PF07715"/>
    </source>
</evidence>
<dbReference type="EMBL" id="QRYC01000016">
    <property type="protein sequence ID" value="RGU55608.1"/>
    <property type="molecule type" value="Genomic_DNA"/>
</dbReference>
<dbReference type="NCBIfam" id="TIGR04057">
    <property type="entry name" value="SusC_RagA_signa"/>
    <property type="match status" value="1"/>
</dbReference>
<dbReference type="InterPro" id="IPR023997">
    <property type="entry name" value="TonB-dep_OMP_SusC/RagA_CS"/>
</dbReference>
<dbReference type="InterPro" id="IPR012910">
    <property type="entry name" value="Plug_dom"/>
</dbReference>
<comment type="subcellular location">
    <subcellularLocation>
        <location evidence="1 7">Cell outer membrane</location>
        <topology evidence="1 7">Multi-pass membrane protein</topology>
    </subcellularLocation>
</comment>
<dbReference type="Gene3D" id="2.170.130.10">
    <property type="entry name" value="TonB-dependent receptor, plug domain"/>
    <property type="match status" value="1"/>
</dbReference>
<protein>
    <submittedName>
        <fullName evidence="9">SusC/RagA family TonB-linked outer membrane protein</fullName>
    </submittedName>
</protein>
<evidence type="ECO:0000256" key="5">
    <source>
        <dbReference type="ARBA" id="ARBA00023136"/>
    </source>
</evidence>
<sequence length="1136" mass="127825">MYKDHLPHGVSACRFLLTALCILLFAGNLRAAGDEEYMRKKISVQATNESIEQVLDKISKLADIRFFYNYSVLDFSRKITVNIKDTELHDALSKVLQGEKVEIEYQPNRTVVLRPQRVPDGISAINISGKIIDADTKEPLIGASVVLKEQKGVGVVTDIDGKFHITIPEGGASALLISYVGYENEELAITGQGDMKDLTIKMTAAFVEMEGVVVTGMAPRKSESFTGSYVSVKGEELKKLSPNNLLQALQFFDPSFRIVENNKKGSDPNAMPEFQMRGNVQLDNNFSNSDMNMLVGNYSNQPNMPLFVLDGFETTLQKIVDLDPERVASITILKDASATAIYGSRAANGVVVFETKKPLSGALNVTYSMSMGITMPDLSSYDMMNAAEKLQFEYDAGLFSNDANGNPLSGSILAEQRNYYNHYKREIERGVNTYWLSEPVRTAIIHRHTLTVDGGDEALRYNLNLNYGNEPGVIKESGRETFGFSLNLQYRRKKWNISNQLSIDNTKGTNSPYGSFSEYVQMNPYYTKRDEYGNYQKIIERKSLGPGNGSKTITNPLYNTQFEHKDYTKNFNVTDNFSLEFAIRENLRLNAQFSLTKGTSNGEIFKSMNHSEFEANDVPLLERGTYNKSIGNTLNWNTNASINYNLTKDKHLLSMFARWEIGQNQSDGIFLTAKGFPNDNMSDFQFAQEVEKRDVNNTESTSRSMGLTATVSYMYDFRYSVDFNVRGDMSSQFGADSKLKPFWSVGARWNASREKWLEGTAISNLVLRTSYGITGSQNYDPYQAIEGYTFEEMMFQYLSSGVIGSKLKGFGNPDLDWSTTEDFSAAIELGFFNDRLTASVNYYNHYTDQLLLENNIAPSSGFLTMTNNIGAISNKGVDVTLGFTPIQDFERQIQWNVSINGNHNKNVVKKLSNEIKKQNENNLNERNSPAPIYEEGKSTSQLFVVRSLGIDPATGNEIFLKRNGERTFFWDANDKVAVGDTEPKFRGGITSSLTWKEWSLNLGFTYQLGAYIYNQTLVDRVENVNLAYNVDRRAAKDRWRKPGDIAKYKSISYTGRATELSSRFVQKVNEIQFSSISVGYHFDPKKFTFLKQCKIAGINLTGSMQDLGRLSSVKQERGTDYPFSRTVNLSLSVLFN</sequence>